<keyword evidence="1" id="KW-0472">Membrane</keyword>
<keyword evidence="3" id="KW-1185">Reference proteome</keyword>
<dbReference type="PATRIC" id="fig|1127699.3.peg.1593"/>
<keyword evidence="1" id="KW-1133">Transmembrane helix</keyword>
<dbReference type="STRING" id="1127699.HMPREF9151_01726"/>
<proteinExistence type="predicted"/>
<dbReference type="HOGENOM" id="CLU_171070_0_0_10"/>
<comment type="caution">
    <text evidence="2">The sequence shown here is derived from an EMBL/GenBank/DDBJ whole genome shotgun (WGS) entry which is preliminary data.</text>
</comment>
<dbReference type="Proteomes" id="UP000010433">
    <property type="component" value="Unassembled WGS sequence"/>
</dbReference>
<dbReference type="AlphaFoldDB" id="L1N8D9"/>
<name>L1N8D9_9BACT</name>
<keyword evidence="1" id="KW-0812">Transmembrane</keyword>
<accession>L1N8D9</accession>
<gene>
    <name evidence="2" type="ORF">HMPREF9151_01726</name>
</gene>
<sequence>MNNNKHIKRIFAWILLAIFTSVLIIKDFHSHHEEEGVRSHVVNDGTMPIVKATCFVCDFSLYKASTPKIQTFKPLVYVVIRTPYIITEQIVYRHIDAVNSHSPPFKG</sequence>
<evidence type="ECO:0000313" key="3">
    <source>
        <dbReference type="Proteomes" id="UP000010433"/>
    </source>
</evidence>
<dbReference type="EMBL" id="AMEP01000101">
    <property type="protein sequence ID" value="EKX99529.1"/>
    <property type="molecule type" value="Genomic_DNA"/>
</dbReference>
<protein>
    <submittedName>
        <fullName evidence="2">Uncharacterized protein</fullName>
    </submittedName>
</protein>
<organism evidence="2 3">
    <name type="scientific">Hoylesella saccharolytica F0055</name>
    <dbReference type="NCBI Taxonomy" id="1127699"/>
    <lineage>
        <taxon>Bacteria</taxon>
        <taxon>Pseudomonadati</taxon>
        <taxon>Bacteroidota</taxon>
        <taxon>Bacteroidia</taxon>
        <taxon>Bacteroidales</taxon>
        <taxon>Prevotellaceae</taxon>
        <taxon>Hoylesella</taxon>
    </lineage>
</organism>
<evidence type="ECO:0000256" key="1">
    <source>
        <dbReference type="SAM" id="Phobius"/>
    </source>
</evidence>
<feature type="transmembrane region" description="Helical" evidence="1">
    <location>
        <begin position="6"/>
        <end position="25"/>
    </location>
</feature>
<reference evidence="2 3" key="1">
    <citation type="submission" date="2012-05" db="EMBL/GenBank/DDBJ databases">
        <authorList>
            <person name="Weinstock G."/>
            <person name="Sodergren E."/>
            <person name="Lobos E.A."/>
            <person name="Fulton L."/>
            <person name="Fulton R."/>
            <person name="Courtney L."/>
            <person name="Fronick C."/>
            <person name="O'Laughlin M."/>
            <person name="Godfrey J."/>
            <person name="Wilson R.M."/>
            <person name="Miner T."/>
            <person name="Farmer C."/>
            <person name="Delehaunty K."/>
            <person name="Cordes M."/>
            <person name="Minx P."/>
            <person name="Tomlinson C."/>
            <person name="Chen J."/>
            <person name="Wollam A."/>
            <person name="Pepin K.H."/>
            <person name="Bhonagiri V."/>
            <person name="Zhang X."/>
            <person name="Suruliraj S."/>
            <person name="Warren W."/>
            <person name="Mitreva M."/>
            <person name="Mardis E.R."/>
            <person name="Wilson R.K."/>
        </authorList>
    </citation>
    <scope>NUCLEOTIDE SEQUENCE [LARGE SCALE GENOMIC DNA]</scope>
    <source>
        <strain evidence="2 3">F0055</strain>
    </source>
</reference>
<evidence type="ECO:0000313" key="2">
    <source>
        <dbReference type="EMBL" id="EKX99529.1"/>
    </source>
</evidence>